<gene>
    <name evidence="1" type="ORF">B7463_g9951</name>
</gene>
<feature type="non-terminal residue" evidence="1">
    <location>
        <position position="181"/>
    </location>
</feature>
<feature type="non-terminal residue" evidence="1">
    <location>
        <position position="1"/>
    </location>
</feature>
<sequence>MTVLLPATTPATVAMATQLPSSCGPAPPEAIYTDTNILFAVIQAHASKNGYAFRIRSSTPIHVVYYCDRAGNYDSKGKNLTVHPSKQCTWLLKVFEVTHNHMASISPVAHSAHRIASLDSTIRNRIESLWRSGVANAQILSALYIDFPDIYLASVDIRNMTQLVQNQELGGRTPIQDLLTN</sequence>
<name>A0A3E2GZ07_SCYLI</name>
<reference evidence="1 2" key="1">
    <citation type="submission" date="2018-05" db="EMBL/GenBank/DDBJ databases">
        <title>Draft genome sequence of Scytalidium lignicola DSM 105466, a ubiquitous saprotrophic fungus.</title>
        <authorList>
            <person name="Buettner E."/>
            <person name="Gebauer A.M."/>
            <person name="Hofrichter M."/>
            <person name="Liers C."/>
            <person name="Kellner H."/>
        </authorList>
    </citation>
    <scope>NUCLEOTIDE SEQUENCE [LARGE SCALE GENOMIC DNA]</scope>
    <source>
        <strain evidence="1 2">DSM 105466</strain>
    </source>
</reference>
<dbReference type="OrthoDB" id="4579506at2759"/>
<proteinExistence type="predicted"/>
<comment type="caution">
    <text evidence="1">The sequence shown here is derived from an EMBL/GenBank/DDBJ whole genome shotgun (WGS) entry which is preliminary data.</text>
</comment>
<evidence type="ECO:0000313" key="2">
    <source>
        <dbReference type="Proteomes" id="UP000258309"/>
    </source>
</evidence>
<evidence type="ECO:0000313" key="1">
    <source>
        <dbReference type="EMBL" id="RFU26385.1"/>
    </source>
</evidence>
<dbReference type="Proteomes" id="UP000258309">
    <property type="component" value="Unassembled WGS sequence"/>
</dbReference>
<dbReference type="EMBL" id="NCSJ02000265">
    <property type="protein sequence ID" value="RFU26385.1"/>
    <property type="molecule type" value="Genomic_DNA"/>
</dbReference>
<dbReference type="AlphaFoldDB" id="A0A3E2GZ07"/>
<organism evidence="1 2">
    <name type="scientific">Scytalidium lignicola</name>
    <name type="common">Hyphomycete</name>
    <dbReference type="NCBI Taxonomy" id="5539"/>
    <lineage>
        <taxon>Eukaryota</taxon>
        <taxon>Fungi</taxon>
        <taxon>Dikarya</taxon>
        <taxon>Ascomycota</taxon>
        <taxon>Pezizomycotina</taxon>
        <taxon>Leotiomycetes</taxon>
        <taxon>Leotiomycetes incertae sedis</taxon>
        <taxon>Scytalidium</taxon>
    </lineage>
</organism>
<evidence type="ECO:0008006" key="3">
    <source>
        <dbReference type="Google" id="ProtNLM"/>
    </source>
</evidence>
<protein>
    <recommendedName>
        <fullName evidence="3">FAR1 domain-containing protein</fullName>
    </recommendedName>
</protein>
<accession>A0A3E2GZ07</accession>
<keyword evidence="2" id="KW-1185">Reference proteome</keyword>